<sequence length="35" mass="3943">MCDARFIRGITYNVNGHFMATANVTVSFSKDKPFC</sequence>
<gene>
    <name evidence="1" type="ORF">MHIR_DE00634</name>
</gene>
<organism evidence="1 2">
    <name type="scientific">Candidatus Doolittlea endobia</name>
    <dbReference type="NCBI Taxonomy" id="1778262"/>
    <lineage>
        <taxon>Bacteria</taxon>
        <taxon>Pseudomonadati</taxon>
        <taxon>Pseudomonadota</taxon>
        <taxon>Gammaproteobacteria</taxon>
        <taxon>Enterobacterales</taxon>
        <taxon>Enterobacteriaceae</taxon>
        <taxon>Candidatus Doolittlea</taxon>
    </lineage>
</organism>
<dbReference type="Proteomes" id="UP000095322">
    <property type="component" value="Chromosome I"/>
</dbReference>
<evidence type="ECO:0000313" key="1">
    <source>
        <dbReference type="EMBL" id="CUX96870.1"/>
    </source>
</evidence>
<dbReference type="KEGG" id="den:MHIR_DE00634"/>
<name>A0A143WT55_9ENTR</name>
<protein>
    <submittedName>
        <fullName evidence="1">Uncharacterized protein</fullName>
    </submittedName>
</protein>
<evidence type="ECO:0000313" key="2">
    <source>
        <dbReference type="Proteomes" id="UP000095322"/>
    </source>
</evidence>
<accession>A0A143WT55</accession>
<dbReference type="AlphaFoldDB" id="A0A143WT55"/>
<proteinExistence type="predicted"/>
<dbReference type="STRING" id="1778262.MHIR_DE00634"/>
<dbReference type="EMBL" id="LN999833">
    <property type="protein sequence ID" value="CUX96870.1"/>
    <property type="molecule type" value="Genomic_DNA"/>
</dbReference>
<keyword evidence="2" id="KW-1185">Reference proteome</keyword>
<reference evidence="2" key="1">
    <citation type="submission" date="2016-01" db="EMBL/GenBank/DDBJ databases">
        <authorList>
            <person name="Husnik F."/>
        </authorList>
    </citation>
    <scope>NUCLEOTIDE SEQUENCE [LARGE SCALE GENOMIC DNA]</scope>
</reference>